<dbReference type="InterPro" id="IPR022372">
    <property type="entry name" value="Accessory_SS_Asp1"/>
</dbReference>
<dbReference type="Proteomes" id="UP000255549">
    <property type="component" value="Unassembled WGS sequence"/>
</dbReference>
<accession>A0A380G2R1</accession>
<sequence>MKYFIPSWYQSSRWWATTPVPYFQESKQTDFDDMHSLMKMHYNNQSQFQIVVLNYAPHLRTYLHRHDLYEASYWSLFDEIQGFTDQNMRLCHFKDLPWSDETELMYTPYMVRAITSESTYTHIYFSQDGYITWFEEFESQRKVRRFVMDDRGFISSIIDYDHKGDEKEQHYLTVDGDVILTENCIDHTVVVSEKYSDDFNQVQYAHMTEVIDEKFAKYDASKMNPSAPVIVAADERHNHIITRHLPFKRICFSVFQNRNPIPTTTLLSSMKLGKYWLVDRSSTEQRLRQYHTDNHLSNELMKITPFDAQNSPNKSSQLSETYIGLWLDSLDDQQLQSVMSIIVPFIKKDVKYRLKLLTRSEKQTLPTWLLTLMDDENEQFNRTPLDPQGVAPLIESEQEQIKKVDIVHVPFEKDMVEALLNMRVIVDLGVEPDLYLQISSIGSGIPQINQMHSEYVEDQENGMIIDHFHELEGALDYFLTHLKNWNFAYATSLKLMDKYTYSNIVKQLDELLVGDHHGSSI</sequence>
<evidence type="ECO:0000313" key="2">
    <source>
        <dbReference type="Proteomes" id="UP000255549"/>
    </source>
</evidence>
<dbReference type="AlphaFoldDB" id="A0A380G2R1"/>
<gene>
    <name evidence="1" type="ORF">NCTC11048_00281</name>
</gene>
<proteinExistence type="predicted"/>
<protein>
    <submittedName>
        <fullName evidence="1">Accessory Sec system asp1</fullName>
    </submittedName>
</protein>
<organism evidence="1 2">
    <name type="scientific">Staphylococcus intermedius NCTC 11048</name>
    <dbReference type="NCBI Taxonomy" id="1141106"/>
    <lineage>
        <taxon>Bacteria</taxon>
        <taxon>Bacillati</taxon>
        <taxon>Bacillota</taxon>
        <taxon>Bacilli</taxon>
        <taxon>Bacillales</taxon>
        <taxon>Staphylococcaceae</taxon>
        <taxon>Staphylococcus</taxon>
        <taxon>Staphylococcus intermedius group</taxon>
    </lineage>
</organism>
<dbReference type="OrthoDB" id="9767875at2"/>
<dbReference type="Pfam" id="PF16993">
    <property type="entry name" value="Asp1"/>
    <property type="match status" value="1"/>
</dbReference>
<dbReference type="EMBL" id="UHDP01000003">
    <property type="protein sequence ID" value="SUM45305.1"/>
    <property type="molecule type" value="Genomic_DNA"/>
</dbReference>
<dbReference type="RefSeq" id="WP_019169204.1">
    <property type="nucleotide sequence ID" value="NZ_CAIB01000234.1"/>
</dbReference>
<dbReference type="GO" id="GO:0015031">
    <property type="term" value="P:protein transport"/>
    <property type="evidence" value="ECO:0007669"/>
    <property type="project" value="InterPro"/>
</dbReference>
<keyword evidence="2" id="KW-1185">Reference proteome</keyword>
<reference evidence="1 2" key="1">
    <citation type="submission" date="2018-06" db="EMBL/GenBank/DDBJ databases">
        <authorList>
            <consortium name="Pathogen Informatics"/>
            <person name="Doyle S."/>
        </authorList>
    </citation>
    <scope>NUCLEOTIDE SEQUENCE [LARGE SCALE GENOMIC DNA]</scope>
    <source>
        <strain evidence="2">NCTC 11048</strain>
    </source>
</reference>
<dbReference type="NCBIfam" id="TIGR03713">
    <property type="entry name" value="acc_sec_asp1"/>
    <property type="match status" value="1"/>
</dbReference>
<name>A0A380G2R1_STAIN</name>
<evidence type="ECO:0000313" key="1">
    <source>
        <dbReference type="EMBL" id="SUM45305.1"/>
    </source>
</evidence>
<dbReference type="STRING" id="1141106.GCA_000308095_00567"/>